<keyword evidence="2 8" id="KW-0645">Protease</keyword>
<organism evidence="9 10">
    <name type="scientific">Alkalibacterium iburiense</name>
    <dbReference type="NCBI Taxonomy" id="290589"/>
    <lineage>
        <taxon>Bacteria</taxon>
        <taxon>Bacillati</taxon>
        <taxon>Bacillota</taxon>
        <taxon>Bacilli</taxon>
        <taxon>Lactobacillales</taxon>
        <taxon>Carnobacteriaceae</taxon>
        <taxon>Alkalibacterium</taxon>
    </lineage>
</organism>
<dbReference type="Gene3D" id="3.90.1680.10">
    <property type="entry name" value="SOS response associated peptidase-like"/>
    <property type="match status" value="1"/>
</dbReference>
<keyword evidence="7" id="KW-0456">Lyase</keyword>
<sequence>MCGRYGLTVSKEELEERYEAKWSEGDFTGQEEIFPTADTVVLLPNRKLYRIKWGFTPNFAKRPLINARSETILEKKTFKEPFSKRRCLIPATYFFEWQKVESIEKKEKKRIQMKDLPIFSMAGICERYTNENGESQLTYSILTTEANKQMASIHDRMPVILEPEDEQFYLNLDNDPKEVQALLKPSSRKLEITHVG</sequence>
<protein>
    <recommendedName>
        <fullName evidence="8">Abasic site processing protein</fullName>
        <ecNumber evidence="8">3.4.-.-</ecNumber>
    </recommendedName>
</protein>
<evidence type="ECO:0000313" key="9">
    <source>
        <dbReference type="EMBL" id="GAA0368090.1"/>
    </source>
</evidence>
<evidence type="ECO:0000256" key="6">
    <source>
        <dbReference type="ARBA" id="ARBA00023125"/>
    </source>
</evidence>
<proteinExistence type="inferred from homology"/>
<dbReference type="EMBL" id="BAAACW010000128">
    <property type="protein sequence ID" value="GAA0368090.1"/>
    <property type="molecule type" value="Genomic_DNA"/>
</dbReference>
<keyword evidence="10" id="KW-1185">Reference proteome</keyword>
<evidence type="ECO:0000313" key="10">
    <source>
        <dbReference type="Proteomes" id="UP001501166"/>
    </source>
</evidence>
<evidence type="ECO:0000256" key="3">
    <source>
        <dbReference type="ARBA" id="ARBA00022763"/>
    </source>
</evidence>
<name>A0ABP3HEX9_9LACT</name>
<dbReference type="Pfam" id="PF02586">
    <property type="entry name" value="SRAP"/>
    <property type="match status" value="1"/>
</dbReference>
<keyword evidence="4 8" id="KW-0378">Hydrolase</keyword>
<accession>A0ABP3HEX9</accession>
<dbReference type="RefSeq" id="WP_343756247.1">
    <property type="nucleotide sequence ID" value="NZ_BAAACW010000128.1"/>
</dbReference>
<dbReference type="PANTHER" id="PTHR13604">
    <property type="entry name" value="DC12-RELATED"/>
    <property type="match status" value="1"/>
</dbReference>
<gene>
    <name evidence="9" type="ORF">GCM10008932_19930</name>
</gene>
<keyword evidence="3" id="KW-0227">DNA damage</keyword>
<keyword evidence="6" id="KW-0238">DNA-binding</keyword>
<dbReference type="PANTHER" id="PTHR13604:SF0">
    <property type="entry name" value="ABASIC SITE PROCESSING PROTEIN HMCES"/>
    <property type="match status" value="1"/>
</dbReference>
<evidence type="ECO:0000256" key="8">
    <source>
        <dbReference type="RuleBase" id="RU364100"/>
    </source>
</evidence>
<comment type="similarity">
    <text evidence="1 8">Belongs to the SOS response-associated peptidase family.</text>
</comment>
<keyword evidence="5" id="KW-0190">Covalent protein-DNA linkage</keyword>
<evidence type="ECO:0000256" key="4">
    <source>
        <dbReference type="ARBA" id="ARBA00022801"/>
    </source>
</evidence>
<dbReference type="SUPFAM" id="SSF143081">
    <property type="entry name" value="BB1717-like"/>
    <property type="match status" value="1"/>
</dbReference>
<dbReference type="EC" id="3.4.-.-" evidence="8"/>
<reference evidence="10" key="1">
    <citation type="journal article" date="2019" name="Int. J. Syst. Evol. Microbiol.">
        <title>The Global Catalogue of Microorganisms (GCM) 10K type strain sequencing project: providing services to taxonomists for standard genome sequencing and annotation.</title>
        <authorList>
            <consortium name="The Broad Institute Genomics Platform"/>
            <consortium name="The Broad Institute Genome Sequencing Center for Infectious Disease"/>
            <person name="Wu L."/>
            <person name="Ma J."/>
        </authorList>
    </citation>
    <scope>NUCLEOTIDE SEQUENCE [LARGE SCALE GENOMIC DNA]</scope>
    <source>
        <strain evidence="10">JCM 12662</strain>
    </source>
</reference>
<evidence type="ECO:0000256" key="1">
    <source>
        <dbReference type="ARBA" id="ARBA00008136"/>
    </source>
</evidence>
<evidence type="ECO:0000256" key="7">
    <source>
        <dbReference type="ARBA" id="ARBA00023239"/>
    </source>
</evidence>
<dbReference type="Proteomes" id="UP001501166">
    <property type="component" value="Unassembled WGS sequence"/>
</dbReference>
<dbReference type="InterPro" id="IPR036590">
    <property type="entry name" value="SRAP-like"/>
</dbReference>
<evidence type="ECO:0000256" key="2">
    <source>
        <dbReference type="ARBA" id="ARBA00022670"/>
    </source>
</evidence>
<comment type="caution">
    <text evidence="9">The sequence shown here is derived from an EMBL/GenBank/DDBJ whole genome shotgun (WGS) entry which is preliminary data.</text>
</comment>
<dbReference type="InterPro" id="IPR003738">
    <property type="entry name" value="SRAP"/>
</dbReference>
<evidence type="ECO:0000256" key="5">
    <source>
        <dbReference type="ARBA" id="ARBA00023124"/>
    </source>
</evidence>